<comment type="caution">
    <text evidence="2">The sequence shown here is derived from an EMBL/GenBank/DDBJ whole genome shotgun (WGS) entry which is preliminary data.</text>
</comment>
<feature type="compositionally biased region" description="Basic and acidic residues" evidence="1">
    <location>
        <begin position="151"/>
        <end position="173"/>
    </location>
</feature>
<organism evidence="2 3">
    <name type="scientific">Cryomyces antarcticus</name>
    <dbReference type="NCBI Taxonomy" id="329879"/>
    <lineage>
        <taxon>Eukaryota</taxon>
        <taxon>Fungi</taxon>
        <taxon>Dikarya</taxon>
        <taxon>Ascomycota</taxon>
        <taxon>Pezizomycotina</taxon>
        <taxon>Dothideomycetes</taxon>
        <taxon>Dothideomycetes incertae sedis</taxon>
        <taxon>Cryomyces</taxon>
    </lineage>
</organism>
<proteinExistence type="predicted"/>
<protein>
    <submittedName>
        <fullName evidence="2">Uncharacterized protein</fullName>
    </submittedName>
</protein>
<dbReference type="EMBL" id="JAVRRA010026678">
    <property type="protein sequence ID" value="KAK5079772.1"/>
    <property type="molecule type" value="Genomic_DNA"/>
</dbReference>
<evidence type="ECO:0000256" key="1">
    <source>
        <dbReference type="SAM" id="MobiDB-lite"/>
    </source>
</evidence>
<feature type="non-terminal residue" evidence="2">
    <location>
        <position position="219"/>
    </location>
</feature>
<keyword evidence="3" id="KW-1185">Reference proteome</keyword>
<accession>A0ABR0JYV5</accession>
<dbReference type="Proteomes" id="UP001357485">
    <property type="component" value="Unassembled WGS sequence"/>
</dbReference>
<feature type="compositionally biased region" description="Basic and acidic residues" evidence="1">
    <location>
        <begin position="185"/>
        <end position="202"/>
    </location>
</feature>
<evidence type="ECO:0000313" key="2">
    <source>
        <dbReference type="EMBL" id="KAK5079772.1"/>
    </source>
</evidence>
<sequence>PQQPSALLSNLSRDLRYPNDISILQETPPNIAMCLVKIKEDEDIVVPSRPRRRRSPERHSRRVSRVIVEERAPSRSYIVPAPAPPLAIPAPQPIPIFVQPPPTPIPVPVPVPPPAPSVHSHAPSHHAAHYVEVAPLSRSSSSSSSSSGRTRRSEYHVREREVRRERIRDRSQERSPQYSTFRYIEPPRESYEFSRRERERSKDRSRRGSVYEDPRASRQ</sequence>
<name>A0ABR0JYV5_9PEZI</name>
<feature type="region of interest" description="Disordered" evidence="1">
    <location>
        <begin position="134"/>
        <end position="219"/>
    </location>
</feature>
<reference evidence="2 3" key="1">
    <citation type="submission" date="2023-08" db="EMBL/GenBank/DDBJ databases">
        <title>Black Yeasts Isolated from many extreme environments.</title>
        <authorList>
            <person name="Coleine C."/>
            <person name="Stajich J.E."/>
            <person name="Selbmann L."/>
        </authorList>
    </citation>
    <scope>NUCLEOTIDE SEQUENCE [LARGE SCALE GENOMIC DNA]</scope>
    <source>
        <strain evidence="2 3">CCFEE 536</strain>
    </source>
</reference>
<feature type="compositionally biased region" description="Low complexity" evidence="1">
    <location>
        <begin position="137"/>
        <end position="148"/>
    </location>
</feature>
<feature type="compositionally biased region" description="Basic and acidic residues" evidence="1">
    <location>
        <begin position="209"/>
        <end position="219"/>
    </location>
</feature>
<gene>
    <name evidence="2" type="ORF">LTR16_008565</name>
</gene>
<feature type="non-terminal residue" evidence="2">
    <location>
        <position position="1"/>
    </location>
</feature>
<evidence type="ECO:0000313" key="3">
    <source>
        <dbReference type="Proteomes" id="UP001357485"/>
    </source>
</evidence>